<dbReference type="SUPFAM" id="SSF47789">
    <property type="entry name" value="C-terminal domain of RNA polymerase alpha subunit"/>
    <property type="match status" value="1"/>
</dbReference>
<evidence type="ECO:0000256" key="11">
    <source>
        <dbReference type="ARBA" id="ARBA00023274"/>
    </source>
</evidence>
<comment type="similarity">
    <text evidence="2">Belongs to the universal ribosomal protein uS11 family.</text>
</comment>
<keyword evidence="8" id="KW-0548">Nucleotidyltransferase</keyword>
<dbReference type="Gene3D" id="1.10.8.50">
    <property type="match status" value="1"/>
</dbReference>
<evidence type="ECO:0000256" key="2">
    <source>
        <dbReference type="ARBA" id="ARBA00006194"/>
    </source>
</evidence>
<dbReference type="InterPro" id="IPR036603">
    <property type="entry name" value="RBP11-like"/>
</dbReference>
<dbReference type="GO" id="GO:0006351">
    <property type="term" value="P:DNA-templated transcription"/>
    <property type="evidence" value="ECO:0007669"/>
    <property type="project" value="InterPro"/>
</dbReference>
<evidence type="ECO:0000313" key="16">
    <source>
        <dbReference type="Proteomes" id="UP000467840"/>
    </source>
</evidence>
<dbReference type="GO" id="GO:0046983">
    <property type="term" value="F:protein dimerization activity"/>
    <property type="evidence" value="ECO:0007669"/>
    <property type="project" value="InterPro"/>
</dbReference>
<comment type="similarity">
    <text evidence="4">Belongs to the universal ribosomal protein uS13 family.</text>
</comment>
<dbReference type="FunFam" id="1.10.150.20:FF:000001">
    <property type="entry name" value="DNA-directed RNA polymerase subunit alpha"/>
    <property type="match status" value="1"/>
</dbReference>
<evidence type="ECO:0000256" key="7">
    <source>
        <dbReference type="ARBA" id="ARBA00022679"/>
    </source>
</evidence>
<dbReference type="AlphaFoldDB" id="A0A6A6K1H1"/>
<comment type="function">
    <text evidence="1">DNA-dependent RNA polymerase catalyzes the transcription of DNA into RNA using the four ribonucleoside triphosphates as substrates.</text>
</comment>
<comment type="catalytic activity">
    <reaction evidence="13">
        <text>RNA(n) + a ribonucleoside 5'-triphosphate = RNA(n+1) + diphosphate</text>
        <dbReference type="Rhea" id="RHEA:21248"/>
        <dbReference type="Rhea" id="RHEA-COMP:14527"/>
        <dbReference type="Rhea" id="RHEA-COMP:17342"/>
        <dbReference type="ChEBI" id="CHEBI:33019"/>
        <dbReference type="ChEBI" id="CHEBI:61557"/>
        <dbReference type="ChEBI" id="CHEBI:140395"/>
        <dbReference type="EC" id="2.7.7.6"/>
    </reaction>
</comment>
<dbReference type="InterPro" id="IPR001892">
    <property type="entry name" value="Ribosomal_uS13"/>
</dbReference>
<dbReference type="GO" id="GO:0000428">
    <property type="term" value="C:DNA-directed RNA polymerase complex"/>
    <property type="evidence" value="ECO:0007669"/>
    <property type="project" value="UniProtKB-KW"/>
</dbReference>
<dbReference type="HAMAP" id="MF_01310">
    <property type="entry name" value="Ribosomal_uS11"/>
    <property type="match status" value="1"/>
</dbReference>
<evidence type="ECO:0000256" key="13">
    <source>
        <dbReference type="ARBA" id="ARBA00048552"/>
    </source>
</evidence>
<keyword evidence="10" id="KW-0804">Transcription</keyword>
<dbReference type="SMART" id="SM00662">
    <property type="entry name" value="RPOLD"/>
    <property type="match status" value="1"/>
</dbReference>
<evidence type="ECO:0000313" key="15">
    <source>
        <dbReference type="EMBL" id="KAF2281998.1"/>
    </source>
</evidence>
<protein>
    <recommendedName>
        <fullName evidence="5">DNA-directed RNA polymerase</fullName>
        <ecNumber evidence="5">2.7.7.6</ecNumber>
    </recommendedName>
    <alternativeName>
        <fullName evidence="12">Plastid-encoded RNA polymerase subunit alpha</fullName>
    </alternativeName>
</protein>
<dbReference type="GO" id="GO:0003899">
    <property type="term" value="F:DNA-directed RNA polymerase activity"/>
    <property type="evidence" value="ECO:0007669"/>
    <property type="project" value="UniProtKB-EC"/>
</dbReference>
<reference evidence="15 16" key="1">
    <citation type="journal article" date="2020" name="Mol. Plant">
        <title>The Chromosome-Based Rubber Tree Genome Provides New Insights into Spurge Genome Evolution and Rubber Biosynthesis.</title>
        <authorList>
            <person name="Liu J."/>
            <person name="Shi C."/>
            <person name="Shi C.C."/>
            <person name="Li W."/>
            <person name="Zhang Q.J."/>
            <person name="Zhang Y."/>
            <person name="Li K."/>
            <person name="Lu H.F."/>
            <person name="Shi C."/>
            <person name="Zhu S.T."/>
            <person name="Xiao Z.Y."/>
            <person name="Nan H."/>
            <person name="Yue Y."/>
            <person name="Zhu X.G."/>
            <person name="Wu Y."/>
            <person name="Hong X.N."/>
            <person name="Fan G.Y."/>
            <person name="Tong Y."/>
            <person name="Zhang D."/>
            <person name="Mao C.L."/>
            <person name="Liu Y.L."/>
            <person name="Hao S.J."/>
            <person name="Liu W.Q."/>
            <person name="Lv M.Q."/>
            <person name="Zhang H.B."/>
            <person name="Liu Y."/>
            <person name="Hu-Tang G.R."/>
            <person name="Wang J.P."/>
            <person name="Wang J.H."/>
            <person name="Sun Y.H."/>
            <person name="Ni S.B."/>
            <person name="Chen W.B."/>
            <person name="Zhang X.C."/>
            <person name="Jiao Y.N."/>
            <person name="Eichler E.E."/>
            <person name="Li G.H."/>
            <person name="Liu X."/>
            <person name="Gao L.Z."/>
        </authorList>
    </citation>
    <scope>NUCLEOTIDE SEQUENCE [LARGE SCALE GENOMIC DNA]</scope>
    <source>
        <strain evidence="16">cv. GT1</strain>
        <tissue evidence="15">Leaf</tissue>
    </source>
</reference>
<dbReference type="SUPFAM" id="SSF53137">
    <property type="entry name" value="Translational machinery components"/>
    <property type="match status" value="1"/>
</dbReference>
<dbReference type="InterPro" id="IPR010979">
    <property type="entry name" value="Ribosomal_uS13-like_H2TH"/>
</dbReference>
<dbReference type="GO" id="GO:0003735">
    <property type="term" value="F:structural constituent of ribosome"/>
    <property type="evidence" value="ECO:0007669"/>
    <property type="project" value="InterPro"/>
</dbReference>
<evidence type="ECO:0000256" key="3">
    <source>
        <dbReference type="ARBA" id="ARBA00007123"/>
    </source>
</evidence>
<evidence type="ECO:0000256" key="6">
    <source>
        <dbReference type="ARBA" id="ARBA00022478"/>
    </source>
</evidence>
<dbReference type="EMBL" id="JAAGAX010000511">
    <property type="protein sequence ID" value="KAF2281998.1"/>
    <property type="molecule type" value="Genomic_DNA"/>
</dbReference>
<dbReference type="FunFam" id="1.10.8.50:FF:000001">
    <property type="entry name" value="30S ribosomal protein S13"/>
    <property type="match status" value="1"/>
</dbReference>
<dbReference type="GO" id="GO:1990904">
    <property type="term" value="C:ribonucleoprotein complex"/>
    <property type="evidence" value="ECO:0007669"/>
    <property type="project" value="UniProtKB-KW"/>
</dbReference>
<dbReference type="Gene3D" id="1.10.150.20">
    <property type="entry name" value="5' to 3' exonuclease, C-terminal subdomain"/>
    <property type="match status" value="1"/>
</dbReference>
<dbReference type="Gene3D" id="3.30.1360.10">
    <property type="entry name" value="RNA polymerase, RBP11-like subunit"/>
    <property type="match status" value="2"/>
</dbReference>
<dbReference type="NCBIfam" id="NF003513">
    <property type="entry name" value="PRK05182.1-2"/>
    <property type="match status" value="1"/>
</dbReference>
<comment type="caution">
    <text evidence="15">The sequence shown here is derived from an EMBL/GenBank/DDBJ whole genome shotgun (WGS) entry which is preliminary data.</text>
</comment>
<keyword evidence="11" id="KW-0687">Ribonucleoprotein</keyword>
<gene>
    <name evidence="15" type="ORF">GH714_042822</name>
</gene>
<dbReference type="EC" id="2.7.7.6" evidence="5"/>
<dbReference type="InterPro" id="IPR036967">
    <property type="entry name" value="Ribosomal_uS11_sf"/>
</dbReference>
<dbReference type="Pfam" id="PF00416">
    <property type="entry name" value="Ribosomal_S13"/>
    <property type="match status" value="1"/>
</dbReference>
<dbReference type="Pfam" id="PF01193">
    <property type="entry name" value="RNA_pol_L"/>
    <property type="match status" value="1"/>
</dbReference>
<evidence type="ECO:0000256" key="8">
    <source>
        <dbReference type="ARBA" id="ARBA00022695"/>
    </source>
</evidence>
<dbReference type="GO" id="GO:0005840">
    <property type="term" value="C:ribosome"/>
    <property type="evidence" value="ECO:0007669"/>
    <property type="project" value="UniProtKB-KW"/>
</dbReference>
<dbReference type="SUPFAM" id="SSF56553">
    <property type="entry name" value="Insert subdomain of RNA polymerase alpha subunit"/>
    <property type="match status" value="1"/>
</dbReference>
<evidence type="ECO:0000256" key="4">
    <source>
        <dbReference type="ARBA" id="ARBA00008080"/>
    </source>
</evidence>
<dbReference type="PANTHER" id="PTHR11759">
    <property type="entry name" value="40S RIBOSOMAL PROTEIN S14/30S RIBOSOMAL PROTEIN S11"/>
    <property type="match status" value="1"/>
</dbReference>
<dbReference type="InterPro" id="IPR036643">
    <property type="entry name" value="RNApol_insert_sf"/>
</dbReference>
<evidence type="ECO:0000259" key="14">
    <source>
        <dbReference type="SMART" id="SM00662"/>
    </source>
</evidence>
<dbReference type="Proteomes" id="UP000467840">
    <property type="component" value="Unassembled WGS sequence"/>
</dbReference>
<organism evidence="15 16">
    <name type="scientific">Hevea brasiliensis</name>
    <name type="common">Para rubber tree</name>
    <name type="synonym">Siphonia brasiliensis</name>
    <dbReference type="NCBI Taxonomy" id="3981"/>
    <lineage>
        <taxon>Eukaryota</taxon>
        <taxon>Viridiplantae</taxon>
        <taxon>Streptophyta</taxon>
        <taxon>Embryophyta</taxon>
        <taxon>Tracheophyta</taxon>
        <taxon>Spermatophyta</taxon>
        <taxon>Magnoliopsida</taxon>
        <taxon>eudicotyledons</taxon>
        <taxon>Gunneridae</taxon>
        <taxon>Pentapetalae</taxon>
        <taxon>rosids</taxon>
        <taxon>fabids</taxon>
        <taxon>Malpighiales</taxon>
        <taxon>Euphorbiaceae</taxon>
        <taxon>Crotonoideae</taxon>
        <taxon>Micrandreae</taxon>
        <taxon>Hevea</taxon>
    </lineage>
</organism>
<evidence type="ECO:0000256" key="12">
    <source>
        <dbReference type="ARBA" id="ARBA00031776"/>
    </source>
</evidence>
<dbReference type="GO" id="GO:0003723">
    <property type="term" value="F:RNA binding"/>
    <property type="evidence" value="ECO:0007669"/>
    <property type="project" value="InterPro"/>
</dbReference>
<evidence type="ECO:0000256" key="5">
    <source>
        <dbReference type="ARBA" id="ARBA00012418"/>
    </source>
</evidence>
<keyword evidence="16" id="KW-1185">Reference proteome</keyword>
<dbReference type="GO" id="GO:0006412">
    <property type="term" value="P:translation"/>
    <property type="evidence" value="ECO:0007669"/>
    <property type="project" value="InterPro"/>
</dbReference>
<keyword evidence="6" id="KW-0240">DNA-directed RNA polymerase</keyword>
<dbReference type="GO" id="GO:0003677">
    <property type="term" value="F:DNA binding"/>
    <property type="evidence" value="ECO:0007669"/>
    <property type="project" value="InterPro"/>
</dbReference>
<dbReference type="CDD" id="cd06928">
    <property type="entry name" value="RNAP_alpha_NTD"/>
    <property type="match status" value="1"/>
</dbReference>
<proteinExistence type="inferred from homology"/>
<sequence length="540" mass="59474">MQGLWQGVERELRTTVCDECGCRDYISRNDDVTETIKHRILEYESVIGELEKYYGKLGFLVARIGGVNVPVNKRVVVALTYIYGIGPSLASKICEGCGIGEDVLVSSLSDEDVVKIRNFIRKKLPVRGQRRTRMLGPVKAAPGWPLLSRRGDRVIWRGMFLSLPQRACSFKGSKKATPYAAQETVARAVKAVVERNGMRTVSVCISGPGAGREAAIRAVQTCNLNVTSIRDTTKLPHNGCKLPKRRRVVGDGDVSRSAELIVEPLESGFALTLGNALRRVMMSSLRGFAVYGIESFTSCCQRSWEITAAAIGDSEGCVILNKDLHICTLGKDVDFSMKIYVNSGKGYVPASEYRAASRSGAASEVGSGFIATNALYSPVKKVAFRIESSRIGQFTDYDRLVLSVETDGSISPDEAVAVSARVLQDQLQSFIGSEEIEGESRKKVDKEEGALPYDHNLLRKVDELELSVRSHNCLKNDNITYIGDLVQKTESDMLRTPNFGRKSLNEINEVLASMNLHLGMKVPNWPPESIENLSKQYSED</sequence>
<dbReference type="Gene3D" id="3.30.420.80">
    <property type="entry name" value="Ribosomal protein S11"/>
    <property type="match status" value="1"/>
</dbReference>
<keyword evidence="7" id="KW-0808">Transferase</keyword>
<dbReference type="SUPFAM" id="SSF46946">
    <property type="entry name" value="S13-like H2TH domain"/>
    <property type="match status" value="1"/>
</dbReference>
<comment type="similarity">
    <text evidence="3">Belongs to the RNA polymerase alpha chain family.</text>
</comment>
<dbReference type="InterPro" id="IPR011262">
    <property type="entry name" value="DNA-dir_RNA_pol_insert"/>
</dbReference>
<dbReference type="Pfam" id="PF01000">
    <property type="entry name" value="RNA_pol_A_bac"/>
    <property type="match status" value="1"/>
</dbReference>
<dbReference type="Pfam" id="PF00411">
    <property type="entry name" value="Ribosomal_S11"/>
    <property type="match status" value="1"/>
</dbReference>
<dbReference type="InterPro" id="IPR011260">
    <property type="entry name" value="RNAP_asu_C"/>
</dbReference>
<evidence type="ECO:0000256" key="1">
    <source>
        <dbReference type="ARBA" id="ARBA00004026"/>
    </source>
</evidence>
<dbReference type="GO" id="GO:0005737">
    <property type="term" value="C:cytoplasm"/>
    <property type="evidence" value="ECO:0007669"/>
    <property type="project" value="UniProtKB-ARBA"/>
</dbReference>
<evidence type="ECO:0000256" key="9">
    <source>
        <dbReference type="ARBA" id="ARBA00022980"/>
    </source>
</evidence>
<dbReference type="InterPro" id="IPR001971">
    <property type="entry name" value="Ribosomal_uS11"/>
</dbReference>
<accession>A0A6A6K1H1</accession>
<name>A0A6A6K1H1_HEVBR</name>
<dbReference type="InterPro" id="IPR011263">
    <property type="entry name" value="DNA-dir_RNA_pol_RpoA/D/Rpb3"/>
</dbReference>
<dbReference type="SUPFAM" id="SSF55257">
    <property type="entry name" value="RBP11-like subunits of RNA polymerase"/>
    <property type="match status" value="1"/>
</dbReference>
<keyword evidence="9" id="KW-0689">Ribosomal protein</keyword>
<evidence type="ECO:0000256" key="10">
    <source>
        <dbReference type="ARBA" id="ARBA00023163"/>
    </source>
</evidence>
<dbReference type="PROSITE" id="PS50159">
    <property type="entry name" value="RIBOSOMAL_S13_2"/>
    <property type="match status" value="1"/>
</dbReference>
<dbReference type="Pfam" id="PF03118">
    <property type="entry name" value="RNA_pol_A_CTD"/>
    <property type="match status" value="1"/>
</dbReference>
<feature type="domain" description="DNA-directed RNA polymerase RpoA/D/Rpb3-type" evidence="14">
    <location>
        <begin position="257"/>
        <end position="433"/>
    </location>
</feature>